<dbReference type="EMBL" id="LFZN01000033">
    <property type="protein sequence ID" value="KXT03128.1"/>
    <property type="molecule type" value="Genomic_DNA"/>
</dbReference>
<dbReference type="STRING" id="321146.A0A139HKY3"/>
<gene>
    <name evidence="6" type="ORF">AC578_7685</name>
</gene>
<proteinExistence type="predicted"/>
<feature type="zinc finger region" description="C3H1-type" evidence="3">
    <location>
        <begin position="1"/>
        <end position="25"/>
    </location>
</feature>
<dbReference type="CDD" id="cd23954">
    <property type="entry name" value="AMO1_CTD"/>
    <property type="match status" value="1"/>
</dbReference>
<keyword evidence="2" id="KW-0539">Nucleus</keyword>
<dbReference type="PROSITE" id="PS50103">
    <property type="entry name" value="ZF_C3H1"/>
    <property type="match status" value="1"/>
</dbReference>
<evidence type="ECO:0000256" key="1">
    <source>
        <dbReference type="ARBA" id="ARBA00004123"/>
    </source>
</evidence>
<dbReference type="InterPro" id="IPR000571">
    <property type="entry name" value="Znf_CCCH"/>
</dbReference>
<feature type="compositionally biased region" description="Low complexity" evidence="4">
    <location>
        <begin position="297"/>
        <end position="308"/>
    </location>
</feature>
<evidence type="ECO:0000256" key="3">
    <source>
        <dbReference type="PROSITE-ProRule" id="PRU00723"/>
    </source>
</evidence>
<protein>
    <recommendedName>
        <fullName evidence="5">C3H1-type domain-containing protein</fullName>
    </recommendedName>
</protein>
<organism evidence="6 7">
    <name type="scientific">Pseudocercospora eumusae</name>
    <dbReference type="NCBI Taxonomy" id="321146"/>
    <lineage>
        <taxon>Eukaryota</taxon>
        <taxon>Fungi</taxon>
        <taxon>Dikarya</taxon>
        <taxon>Ascomycota</taxon>
        <taxon>Pezizomycotina</taxon>
        <taxon>Dothideomycetes</taxon>
        <taxon>Dothideomycetidae</taxon>
        <taxon>Mycosphaerellales</taxon>
        <taxon>Mycosphaerellaceae</taxon>
        <taxon>Pseudocercospora</taxon>
    </lineage>
</organism>
<evidence type="ECO:0000256" key="2">
    <source>
        <dbReference type="ARBA" id="ARBA00023242"/>
    </source>
</evidence>
<comment type="caution">
    <text evidence="6">The sequence shown here is derived from an EMBL/GenBank/DDBJ whole genome shotgun (WGS) entry which is preliminary data.</text>
</comment>
<feature type="compositionally biased region" description="Low complexity" evidence="4">
    <location>
        <begin position="384"/>
        <end position="437"/>
    </location>
</feature>
<feature type="compositionally biased region" description="Low complexity" evidence="4">
    <location>
        <begin position="195"/>
        <end position="208"/>
    </location>
</feature>
<keyword evidence="7" id="KW-1185">Reference proteome</keyword>
<name>A0A139HKY3_9PEZI</name>
<reference evidence="6 7" key="1">
    <citation type="submission" date="2015-07" db="EMBL/GenBank/DDBJ databases">
        <title>Comparative genomics of the Sigatoka disease complex on banana suggests a link between parallel evolutionary changes in Pseudocercospora fijiensis and Pseudocercospora eumusae and increased virulence on the banana host.</title>
        <authorList>
            <person name="Chang T.-C."/>
            <person name="Salvucci A."/>
            <person name="Crous P.W."/>
            <person name="Stergiopoulos I."/>
        </authorList>
    </citation>
    <scope>NUCLEOTIDE SEQUENCE [LARGE SCALE GENOMIC DNA]</scope>
    <source>
        <strain evidence="6 7">CBS 114824</strain>
    </source>
</reference>
<feature type="compositionally biased region" description="Low complexity" evidence="4">
    <location>
        <begin position="323"/>
        <end position="367"/>
    </location>
</feature>
<sequence>MVVCKFFLEGRCRFGDGCKNEHPRSQNSFGSRPRSGNGNGNGNATAPQLDGEKAKIIKDDLTNDRPIWPLSCYAGPFASVTQHLIQAKWDPSKPPTDPDQGAPEFSPEEMRYKFYLASAANQRDAYVNWETALMQNLNSQINSILNDIPGALRHCQNTSIPDSVNRQKQIVEPTGRLNTAQPQSNGFGQSSQPNAGFGAPARPGFGAASTLNAPKPAFGGPSALGGGSAFGKPSGLGGGGAAFGQPGGGGAASGFGAASSLGQQSSPFGGGNQQKPSPFGQPAPSNGAFGAPSQQPAFGQSAFGASAAKPAFGQAGGGFGNTSAPAFGQAGSGFGAASKPAFGQSSSPFGQAAQQPAAGGFGSQQQQTNGSAFGQPTAFGANRASPFGAPQQQQQSSSGFGQASQPAASNPSPFAASASTAKSNPFAAPSAQSSQQSTFGRTSQPFGAASATQQTPQWPNAPAGSNPTVWKGKRVVYSDKDPQHKKPCYEVPDPRFASTGGNRLERIWFPTGPPPGPAFTAEALPHVYEDATIGPQLREVYEHVSKTGLFKDGLIPEIPPKKEWISFDF</sequence>
<comment type="subcellular location">
    <subcellularLocation>
        <location evidence="1">Nucleus</location>
    </subcellularLocation>
</comment>
<dbReference type="PANTHER" id="PTHR46527:SF1">
    <property type="entry name" value="NUCLEOPORIN NUP42"/>
    <property type="match status" value="1"/>
</dbReference>
<feature type="compositionally biased region" description="Polar residues" evidence="4">
    <location>
        <begin position="438"/>
        <end position="468"/>
    </location>
</feature>
<dbReference type="OrthoDB" id="20729at2759"/>
<feature type="compositionally biased region" description="Polar residues" evidence="4">
    <location>
        <begin position="177"/>
        <end position="194"/>
    </location>
</feature>
<feature type="region of interest" description="Disordered" evidence="4">
    <location>
        <begin position="177"/>
        <end position="213"/>
    </location>
</feature>
<dbReference type="AlphaFoldDB" id="A0A139HKY3"/>
<evidence type="ECO:0000313" key="7">
    <source>
        <dbReference type="Proteomes" id="UP000070133"/>
    </source>
</evidence>
<evidence type="ECO:0000313" key="6">
    <source>
        <dbReference type="EMBL" id="KXT03128.1"/>
    </source>
</evidence>
<feature type="domain" description="C3H1-type" evidence="5">
    <location>
        <begin position="1"/>
        <end position="25"/>
    </location>
</feature>
<dbReference type="InterPro" id="IPR051767">
    <property type="entry name" value="Nucleoporin_NUP42"/>
</dbReference>
<evidence type="ECO:0000256" key="4">
    <source>
        <dbReference type="SAM" id="MobiDB-lite"/>
    </source>
</evidence>
<keyword evidence="3" id="KW-0479">Metal-binding</keyword>
<feature type="region of interest" description="Disordered" evidence="4">
    <location>
        <begin position="19"/>
        <end position="51"/>
    </location>
</feature>
<dbReference type="GO" id="GO:0005634">
    <property type="term" value="C:nucleus"/>
    <property type="evidence" value="ECO:0007669"/>
    <property type="project" value="UniProtKB-SubCell"/>
</dbReference>
<feature type="compositionally biased region" description="Low complexity" evidence="4">
    <location>
        <begin position="254"/>
        <end position="267"/>
    </location>
</feature>
<feature type="region of interest" description="Disordered" evidence="4">
    <location>
        <begin position="254"/>
        <end position="471"/>
    </location>
</feature>
<dbReference type="GO" id="GO:0008270">
    <property type="term" value="F:zinc ion binding"/>
    <property type="evidence" value="ECO:0007669"/>
    <property type="project" value="UniProtKB-KW"/>
</dbReference>
<keyword evidence="3" id="KW-0862">Zinc</keyword>
<accession>A0A139HKY3</accession>
<dbReference type="Proteomes" id="UP000070133">
    <property type="component" value="Unassembled WGS sequence"/>
</dbReference>
<keyword evidence="3" id="KW-0863">Zinc-finger</keyword>
<dbReference type="Gene3D" id="4.10.1000.10">
    <property type="entry name" value="Zinc finger, CCCH-type"/>
    <property type="match status" value="1"/>
</dbReference>
<dbReference type="PANTHER" id="PTHR46527">
    <property type="entry name" value="NUCLEOPORIN-LIKE PROTEIN 2"/>
    <property type="match status" value="1"/>
</dbReference>
<evidence type="ECO:0000259" key="5">
    <source>
        <dbReference type="PROSITE" id="PS50103"/>
    </source>
</evidence>